<feature type="domain" description="SnoaL-like" evidence="1">
    <location>
        <begin position="23"/>
        <end position="149"/>
    </location>
</feature>
<dbReference type="CDD" id="cd00531">
    <property type="entry name" value="NTF2_like"/>
    <property type="match status" value="1"/>
</dbReference>
<name>A0ABT4MET6_9NOCA</name>
<dbReference type="Gene3D" id="3.10.450.50">
    <property type="match status" value="1"/>
</dbReference>
<dbReference type="Pfam" id="PF13577">
    <property type="entry name" value="SnoaL_4"/>
    <property type="match status" value="1"/>
</dbReference>
<dbReference type="SUPFAM" id="SSF54427">
    <property type="entry name" value="NTF2-like"/>
    <property type="match status" value="1"/>
</dbReference>
<accession>A0ABT4MET6</accession>
<evidence type="ECO:0000259" key="1">
    <source>
        <dbReference type="Pfam" id="PF13577"/>
    </source>
</evidence>
<reference evidence="2" key="1">
    <citation type="submission" date="2022-12" db="EMBL/GenBank/DDBJ databases">
        <authorList>
            <person name="Krivoruchko A.V."/>
            <person name="Elkin A."/>
        </authorList>
    </citation>
    <scope>NUCLEOTIDE SEQUENCE</scope>
    <source>
        <strain evidence="2">IEGM 1391</strain>
    </source>
</reference>
<keyword evidence="3" id="KW-1185">Reference proteome</keyword>
<dbReference type="InterPro" id="IPR037401">
    <property type="entry name" value="SnoaL-like"/>
</dbReference>
<dbReference type="InterPro" id="IPR032710">
    <property type="entry name" value="NTF2-like_dom_sf"/>
</dbReference>
<sequence>MTSTKVESSSGNTEEDAMSTSGYNAIANILARYAQRIDAADFDGVGDLFAKAVVEMDGPEGRVRLEGADAVSGFFRASARVYEDGSTHTRHVITNLIIDVDEDAGTGSSSSSAVVLQAVEGVIALQPILVGSYDDTFERVGTEWSISSRFLSIDLMGDVSKHLQV</sequence>
<protein>
    <submittedName>
        <fullName evidence="2">Nuclear transport factor 2 family protein</fullName>
    </submittedName>
</protein>
<dbReference type="Proteomes" id="UP001081071">
    <property type="component" value="Unassembled WGS sequence"/>
</dbReference>
<comment type="caution">
    <text evidence="2">The sequence shown here is derived from an EMBL/GenBank/DDBJ whole genome shotgun (WGS) entry which is preliminary data.</text>
</comment>
<organism evidence="2 3">
    <name type="scientific">Rhodococcus ruber</name>
    <dbReference type="NCBI Taxonomy" id="1830"/>
    <lineage>
        <taxon>Bacteria</taxon>
        <taxon>Bacillati</taxon>
        <taxon>Actinomycetota</taxon>
        <taxon>Actinomycetes</taxon>
        <taxon>Mycobacteriales</taxon>
        <taxon>Nocardiaceae</taxon>
        <taxon>Rhodococcus</taxon>
    </lineage>
</organism>
<dbReference type="RefSeq" id="WP_269604844.1">
    <property type="nucleotide sequence ID" value="NZ_JAPWIJ010000005.1"/>
</dbReference>
<evidence type="ECO:0000313" key="3">
    <source>
        <dbReference type="Proteomes" id="UP001081071"/>
    </source>
</evidence>
<gene>
    <name evidence="2" type="ORF">O4220_13215</name>
</gene>
<proteinExistence type="predicted"/>
<evidence type="ECO:0000313" key="2">
    <source>
        <dbReference type="EMBL" id="MCZ4519477.1"/>
    </source>
</evidence>
<dbReference type="EMBL" id="JAPWIJ010000005">
    <property type="protein sequence ID" value="MCZ4519477.1"/>
    <property type="molecule type" value="Genomic_DNA"/>
</dbReference>